<dbReference type="NCBIfam" id="TIGR00976">
    <property type="entry name" value="CocE_NonD"/>
    <property type="match status" value="2"/>
</dbReference>
<dbReference type="AlphaFoldDB" id="A0A2A4FUK8"/>
<name>A0A2A4FUK8_9SPHN</name>
<evidence type="ECO:0000259" key="2">
    <source>
        <dbReference type="SMART" id="SM00939"/>
    </source>
</evidence>
<dbReference type="InterPro" id="IPR008979">
    <property type="entry name" value="Galactose-bd-like_sf"/>
</dbReference>
<dbReference type="RefSeq" id="WP_066965169.1">
    <property type="nucleotide sequence ID" value="NZ_CP023449.1"/>
</dbReference>
<dbReference type="Proteomes" id="UP000218934">
    <property type="component" value="Unassembled WGS sequence"/>
</dbReference>
<dbReference type="Pfam" id="PF02129">
    <property type="entry name" value="Peptidase_S15"/>
    <property type="match status" value="1"/>
</dbReference>
<dbReference type="SUPFAM" id="SSF53474">
    <property type="entry name" value="alpha/beta-Hydrolases"/>
    <property type="match status" value="1"/>
</dbReference>
<dbReference type="GO" id="GO:0008239">
    <property type="term" value="F:dipeptidyl-peptidase activity"/>
    <property type="evidence" value="ECO:0007669"/>
    <property type="project" value="InterPro"/>
</dbReference>
<keyword evidence="1" id="KW-0378">Hydrolase</keyword>
<dbReference type="Pfam" id="PF08530">
    <property type="entry name" value="PepX_C"/>
    <property type="match status" value="1"/>
</dbReference>
<organism evidence="3 4">
    <name type="scientific">Rhizorhabdus dicambivorans</name>
    <dbReference type="NCBI Taxonomy" id="1850238"/>
    <lineage>
        <taxon>Bacteria</taxon>
        <taxon>Pseudomonadati</taxon>
        <taxon>Pseudomonadota</taxon>
        <taxon>Alphaproteobacteria</taxon>
        <taxon>Sphingomonadales</taxon>
        <taxon>Sphingomonadaceae</taxon>
        <taxon>Rhizorhabdus</taxon>
    </lineage>
</organism>
<dbReference type="InterPro" id="IPR013736">
    <property type="entry name" value="Xaa-Pro_dipept_C"/>
</dbReference>
<dbReference type="InterPro" id="IPR029058">
    <property type="entry name" value="AB_hydrolase_fold"/>
</dbReference>
<evidence type="ECO:0000313" key="4">
    <source>
        <dbReference type="Proteomes" id="UP000218934"/>
    </source>
</evidence>
<dbReference type="InterPro" id="IPR005674">
    <property type="entry name" value="CocE/Ser_esterase"/>
</dbReference>
<protein>
    <recommendedName>
        <fullName evidence="2">Xaa-Pro dipeptidyl-peptidase C-terminal domain-containing protein</fullName>
    </recommendedName>
</protein>
<gene>
    <name evidence="3" type="ORF">COO09_16630</name>
</gene>
<feature type="domain" description="Xaa-Pro dipeptidyl-peptidase C-terminal" evidence="2">
    <location>
        <begin position="372"/>
        <end position="612"/>
    </location>
</feature>
<accession>A0A2A4FUK8</accession>
<evidence type="ECO:0000256" key="1">
    <source>
        <dbReference type="ARBA" id="ARBA00022801"/>
    </source>
</evidence>
<reference evidence="3 4" key="1">
    <citation type="submission" date="2017-09" db="EMBL/GenBank/DDBJ databases">
        <title>The Catabolism of 3,6-Dichlorosalicylic acid is Initiated by the Cytochrome P450 Monooxygenase DsmABC in Rhizorhabdus dicambivorans Ndbn-20.</title>
        <authorList>
            <person name="Na L."/>
        </authorList>
    </citation>
    <scope>NUCLEOTIDE SEQUENCE [LARGE SCALE GENOMIC DNA]</scope>
    <source>
        <strain evidence="3 4">Ndbn-20m</strain>
    </source>
</reference>
<comment type="caution">
    <text evidence="3">The sequence shown here is derived from an EMBL/GenBank/DDBJ whole genome shotgun (WGS) entry which is preliminary data.</text>
</comment>
<dbReference type="Gene3D" id="3.40.50.1820">
    <property type="entry name" value="alpha/beta hydrolase"/>
    <property type="match status" value="2"/>
</dbReference>
<evidence type="ECO:0000313" key="3">
    <source>
        <dbReference type="EMBL" id="PCE41128.1"/>
    </source>
</evidence>
<dbReference type="SUPFAM" id="SSF49785">
    <property type="entry name" value="Galactose-binding domain-like"/>
    <property type="match status" value="1"/>
</dbReference>
<dbReference type="InterPro" id="IPR000383">
    <property type="entry name" value="Xaa-Pro-like_dom"/>
</dbReference>
<proteinExistence type="predicted"/>
<dbReference type="SMART" id="SM00939">
    <property type="entry name" value="PepX_C"/>
    <property type="match status" value="1"/>
</dbReference>
<dbReference type="Gene3D" id="2.60.120.260">
    <property type="entry name" value="Galactose-binding domain-like"/>
    <property type="match status" value="1"/>
</dbReference>
<keyword evidence="4" id="KW-1185">Reference proteome</keyword>
<sequence length="641" mass="70010">MTTASTIDIAALRQLLDDISRTENAVTRESPLPETVRVTMRDGIHLATDIYRPVQAVAPVVVHRTPYDRTSERVRRTCGELAARGYVAIAQDCRGTGDSEPDHWDYYVREPEDGFDTISWILAQPWCDGFVGACGSSYSAQVQWCMATHPGMGAIIPEVSGLGFACPTTRLHMFLDAYARSVGKGAEKLDIGYDELERQMRDETLATGLFCEPFDPPLPAALLSRYPELRSLDNAAARRELWSIYADASCADRAALIKVATGSEAITIVEMEALPAIFGQNVAHDAHSLPAAGEKALMEAIHAPALMVTGWYDWGLVDALATFGAVQRYQHLAPMRDSRLIITPSAHNMPGYHEGADQQPALRRTFRTSEIVPLIDAWCRAASADALSQWPRVIYYLMGADEWRHAEAWPPGRGHAEPLYLREEGVLGLDPPGETLAADDYVYQPEAPTPTLGGSIVSYVSPPGSIDIAELHDRGDVLVYTSAVLSRDLDVVGPLRAVIHASSSAIDTDFAVRLSDVHPDGRVIQIQNGVLRARYRDGPDRPEPLKPGRAYRFEIDMWATAMRFAAGHRLRVDIASADFPRFDRHANRADPGPPLDAEQRVFRDIARPSHIMLSVTAGSLRDALGQGGGDGASGSTANGVK</sequence>
<dbReference type="EMBL" id="NWUF01000018">
    <property type="protein sequence ID" value="PCE41128.1"/>
    <property type="molecule type" value="Genomic_DNA"/>
</dbReference>